<evidence type="ECO:0000313" key="2">
    <source>
        <dbReference type="EMBL" id="KAF0761413.1"/>
    </source>
</evidence>
<gene>
    <name evidence="2" type="ORF">FWK35_00014517</name>
</gene>
<evidence type="ECO:0008006" key="4">
    <source>
        <dbReference type="Google" id="ProtNLM"/>
    </source>
</evidence>
<feature type="transmembrane region" description="Helical" evidence="1">
    <location>
        <begin position="126"/>
        <end position="146"/>
    </location>
</feature>
<comment type="caution">
    <text evidence="2">The sequence shown here is derived from an EMBL/GenBank/DDBJ whole genome shotgun (WGS) entry which is preliminary data.</text>
</comment>
<dbReference type="EMBL" id="VUJU01002399">
    <property type="protein sequence ID" value="KAF0761413.1"/>
    <property type="molecule type" value="Genomic_DNA"/>
</dbReference>
<protein>
    <recommendedName>
        <fullName evidence="4">DUF2975 domain-containing protein</fullName>
    </recommendedName>
</protein>
<keyword evidence="1" id="KW-1133">Transmembrane helix</keyword>
<feature type="transmembrane region" description="Helical" evidence="1">
    <location>
        <begin position="20"/>
        <end position="43"/>
    </location>
</feature>
<dbReference type="OrthoDB" id="10341066at2759"/>
<keyword evidence="3" id="KW-1185">Reference proteome</keyword>
<keyword evidence="1" id="KW-0812">Transmembrane</keyword>
<reference evidence="2 3" key="1">
    <citation type="submission" date="2019-08" db="EMBL/GenBank/DDBJ databases">
        <title>Whole genome of Aphis craccivora.</title>
        <authorList>
            <person name="Voronova N.V."/>
            <person name="Shulinski R.S."/>
            <person name="Bandarenka Y.V."/>
            <person name="Zhorov D.G."/>
            <person name="Warner D."/>
        </authorList>
    </citation>
    <scope>NUCLEOTIDE SEQUENCE [LARGE SCALE GENOMIC DNA]</scope>
    <source>
        <strain evidence="2">180601</strain>
        <tissue evidence="2">Whole Body</tissue>
    </source>
</reference>
<feature type="transmembrane region" description="Helical" evidence="1">
    <location>
        <begin position="63"/>
        <end position="86"/>
    </location>
</feature>
<keyword evidence="1" id="KW-0472">Membrane</keyword>
<sequence length="165" mass="19050">MQQTRQINESLTTVWKGCRVIGLINMIYLPIEIVGLTIHAYYMGFNFNDYFGNPGTFKTISEYAVIAGIIIMIILAIMLLHSNYALFRNSDNNEIKVLIWLVQHTMVFFICFVICIIVVVFEYEGVFSFCFAPNLVIVLLIEIIVVKKLYREITSAREGNMIYQL</sequence>
<evidence type="ECO:0000256" key="1">
    <source>
        <dbReference type="SAM" id="Phobius"/>
    </source>
</evidence>
<proteinExistence type="predicted"/>
<dbReference type="AlphaFoldDB" id="A0A6G0YUH8"/>
<evidence type="ECO:0000313" key="3">
    <source>
        <dbReference type="Proteomes" id="UP000478052"/>
    </source>
</evidence>
<name>A0A6G0YUH8_APHCR</name>
<accession>A0A6G0YUH8</accession>
<dbReference type="Proteomes" id="UP000478052">
    <property type="component" value="Unassembled WGS sequence"/>
</dbReference>
<organism evidence="2 3">
    <name type="scientific">Aphis craccivora</name>
    <name type="common">Cowpea aphid</name>
    <dbReference type="NCBI Taxonomy" id="307492"/>
    <lineage>
        <taxon>Eukaryota</taxon>
        <taxon>Metazoa</taxon>
        <taxon>Ecdysozoa</taxon>
        <taxon>Arthropoda</taxon>
        <taxon>Hexapoda</taxon>
        <taxon>Insecta</taxon>
        <taxon>Pterygota</taxon>
        <taxon>Neoptera</taxon>
        <taxon>Paraneoptera</taxon>
        <taxon>Hemiptera</taxon>
        <taxon>Sternorrhyncha</taxon>
        <taxon>Aphidomorpha</taxon>
        <taxon>Aphidoidea</taxon>
        <taxon>Aphididae</taxon>
        <taxon>Aphidini</taxon>
        <taxon>Aphis</taxon>
        <taxon>Aphis</taxon>
    </lineage>
</organism>
<feature type="transmembrane region" description="Helical" evidence="1">
    <location>
        <begin position="98"/>
        <end position="120"/>
    </location>
</feature>